<dbReference type="Gene3D" id="1.10.10.10">
    <property type="entry name" value="Winged helix-like DNA-binding domain superfamily/Winged helix DNA-binding domain"/>
    <property type="match status" value="1"/>
</dbReference>
<evidence type="ECO:0000256" key="1">
    <source>
        <dbReference type="ARBA" id="ARBA00023015"/>
    </source>
</evidence>
<dbReference type="GO" id="GO:0003700">
    <property type="term" value="F:DNA-binding transcription factor activity"/>
    <property type="evidence" value="ECO:0007669"/>
    <property type="project" value="InterPro"/>
</dbReference>
<dbReference type="GO" id="GO:0003677">
    <property type="term" value="F:DNA binding"/>
    <property type="evidence" value="ECO:0007669"/>
    <property type="project" value="UniProtKB-KW"/>
</dbReference>
<keyword evidence="3" id="KW-0804">Transcription</keyword>
<dbReference type="PROSITE" id="PS50949">
    <property type="entry name" value="HTH_GNTR"/>
    <property type="match status" value="1"/>
</dbReference>
<dbReference type="SUPFAM" id="SSF46785">
    <property type="entry name" value="Winged helix' DNA-binding domain"/>
    <property type="match status" value="1"/>
</dbReference>
<feature type="domain" description="HTH gntR-type" evidence="4">
    <location>
        <begin position="18"/>
        <end position="85"/>
    </location>
</feature>
<accession>A0A2S5SSU0</accession>
<dbReference type="AlphaFoldDB" id="A0A2S5SSU0"/>
<dbReference type="Pfam" id="PF00392">
    <property type="entry name" value="GntR"/>
    <property type="match status" value="1"/>
</dbReference>
<dbReference type="Pfam" id="PF07729">
    <property type="entry name" value="FCD"/>
    <property type="match status" value="1"/>
</dbReference>
<proteinExistence type="predicted"/>
<dbReference type="EMBL" id="PSNX01000011">
    <property type="protein sequence ID" value="PPE65783.1"/>
    <property type="molecule type" value="Genomic_DNA"/>
</dbReference>
<dbReference type="PANTHER" id="PTHR43537">
    <property type="entry name" value="TRANSCRIPTIONAL REGULATOR, GNTR FAMILY"/>
    <property type="match status" value="1"/>
</dbReference>
<sequence>MSVHIAVLPHDGLAARPEPTLATLVAVLEEDIVMARLLPRERLVEDDLIERFGAKRHVVRDALARLEQMGLVERRRNIGAFVRAFSRRGVIELYEMRELLETEAARRIPLPLDALALQPLIDIQERHDAAVRAGDPRAVFRANLDFHQRLFSLAGNEVLTQAIEEYARRTHAIRFSTLVSPDYRERARGEHWQMIHALRDGDRDTLVSLCRRHLLPSRDAYLQAHPDTLG</sequence>
<dbReference type="InterPro" id="IPR000524">
    <property type="entry name" value="Tscrpt_reg_HTH_GntR"/>
</dbReference>
<keyword evidence="1" id="KW-0805">Transcription regulation</keyword>
<dbReference type="InterPro" id="IPR011711">
    <property type="entry name" value="GntR_C"/>
</dbReference>
<dbReference type="SMART" id="SM00345">
    <property type="entry name" value="HTH_GNTR"/>
    <property type="match status" value="1"/>
</dbReference>
<evidence type="ECO:0000313" key="5">
    <source>
        <dbReference type="EMBL" id="PPE65783.1"/>
    </source>
</evidence>
<dbReference type="InterPro" id="IPR036390">
    <property type="entry name" value="WH_DNA-bd_sf"/>
</dbReference>
<dbReference type="Gene3D" id="1.20.120.530">
    <property type="entry name" value="GntR ligand-binding domain-like"/>
    <property type="match status" value="1"/>
</dbReference>
<dbReference type="InterPro" id="IPR008920">
    <property type="entry name" value="TF_FadR/GntR_C"/>
</dbReference>
<comment type="caution">
    <text evidence="5">The sequence shown here is derived from an EMBL/GenBank/DDBJ whole genome shotgun (WGS) entry which is preliminary data.</text>
</comment>
<gene>
    <name evidence="5" type="ORF">C1704_12785</name>
</gene>
<evidence type="ECO:0000256" key="3">
    <source>
        <dbReference type="ARBA" id="ARBA00023163"/>
    </source>
</evidence>
<dbReference type="Proteomes" id="UP000238605">
    <property type="component" value="Unassembled WGS sequence"/>
</dbReference>
<organism evidence="5 6">
    <name type="scientific">Caldimonas caldifontis</name>
    <dbReference type="NCBI Taxonomy" id="1452508"/>
    <lineage>
        <taxon>Bacteria</taxon>
        <taxon>Pseudomonadati</taxon>
        <taxon>Pseudomonadota</taxon>
        <taxon>Betaproteobacteria</taxon>
        <taxon>Burkholderiales</taxon>
        <taxon>Sphaerotilaceae</taxon>
        <taxon>Caldimonas</taxon>
    </lineage>
</organism>
<dbReference type="InterPro" id="IPR036388">
    <property type="entry name" value="WH-like_DNA-bd_sf"/>
</dbReference>
<dbReference type="RefSeq" id="WP_104303116.1">
    <property type="nucleotide sequence ID" value="NZ_PSNX01000011.1"/>
</dbReference>
<reference evidence="5 6" key="1">
    <citation type="submission" date="2018-02" db="EMBL/GenBank/DDBJ databases">
        <title>Reclassifiation of [Polyangium] brachysporum DSM 7029 as Guopingzhaonella breviflexa gen. nov., sp. nov., a member of the family Comamonadaceae.</title>
        <authorList>
            <person name="Tang B."/>
        </authorList>
    </citation>
    <scope>NUCLEOTIDE SEQUENCE [LARGE SCALE GENOMIC DNA]</scope>
    <source>
        <strain evidence="5 6">BCRC 80649</strain>
    </source>
</reference>
<dbReference type="SMART" id="SM00895">
    <property type="entry name" value="FCD"/>
    <property type="match status" value="1"/>
</dbReference>
<name>A0A2S5SSU0_9BURK</name>
<evidence type="ECO:0000256" key="2">
    <source>
        <dbReference type="ARBA" id="ARBA00023125"/>
    </source>
</evidence>
<dbReference type="SUPFAM" id="SSF48008">
    <property type="entry name" value="GntR ligand-binding domain-like"/>
    <property type="match status" value="1"/>
</dbReference>
<protein>
    <submittedName>
        <fullName evidence="5">GntR family transcriptional regulator</fullName>
    </submittedName>
</protein>
<dbReference type="OrthoDB" id="8903404at2"/>
<dbReference type="PANTHER" id="PTHR43537:SF49">
    <property type="entry name" value="TRANSCRIPTIONAL REGULATORY PROTEIN"/>
    <property type="match status" value="1"/>
</dbReference>
<keyword evidence="2" id="KW-0238">DNA-binding</keyword>
<evidence type="ECO:0000313" key="6">
    <source>
        <dbReference type="Proteomes" id="UP000238605"/>
    </source>
</evidence>
<evidence type="ECO:0000259" key="4">
    <source>
        <dbReference type="PROSITE" id="PS50949"/>
    </source>
</evidence>
<keyword evidence="6" id="KW-1185">Reference proteome</keyword>